<keyword evidence="2" id="KW-1185">Reference proteome</keyword>
<dbReference type="STRING" id="46731.A0A3M6V6Y0"/>
<dbReference type="Proteomes" id="UP000275408">
    <property type="component" value="Unassembled WGS sequence"/>
</dbReference>
<name>A0A3M6V6Y0_POCDA</name>
<dbReference type="AlphaFoldDB" id="A0A3M6V6Y0"/>
<protein>
    <recommendedName>
        <fullName evidence="3">G-protein coupled receptors family 2 profile 2 domain-containing protein</fullName>
    </recommendedName>
</protein>
<comment type="caution">
    <text evidence="1">The sequence shown here is derived from an EMBL/GenBank/DDBJ whole genome shotgun (WGS) entry which is preliminary data.</text>
</comment>
<evidence type="ECO:0000313" key="2">
    <source>
        <dbReference type="Proteomes" id="UP000275408"/>
    </source>
</evidence>
<proteinExistence type="predicted"/>
<accession>A0A3M6V6Y0</accession>
<evidence type="ECO:0000313" key="1">
    <source>
        <dbReference type="EMBL" id="RMX61567.1"/>
    </source>
</evidence>
<dbReference type="OrthoDB" id="5986747at2759"/>
<reference evidence="1 2" key="1">
    <citation type="journal article" date="2018" name="Sci. Rep.">
        <title>Comparative analysis of the Pocillopora damicornis genome highlights role of immune system in coral evolution.</title>
        <authorList>
            <person name="Cunning R."/>
            <person name="Bay R.A."/>
            <person name="Gillette P."/>
            <person name="Baker A.C."/>
            <person name="Traylor-Knowles N."/>
        </authorList>
    </citation>
    <scope>NUCLEOTIDE SEQUENCE [LARGE SCALE GENOMIC DNA]</scope>
    <source>
        <strain evidence="1">RSMAS</strain>
        <tissue evidence="1">Whole animal</tissue>
    </source>
</reference>
<organism evidence="1 2">
    <name type="scientific">Pocillopora damicornis</name>
    <name type="common">Cauliflower coral</name>
    <name type="synonym">Millepora damicornis</name>
    <dbReference type="NCBI Taxonomy" id="46731"/>
    <lineage>
        <taxon>Eukaryota</taxon>
        <taxon>Metazoa</taxon>
        <taxon>Cnidaria</taxon>
        <taxon>Anthozoa</taxon>
        <taxon>Hexacorallia</taxon>
        <taxon>Scleractinia</taxon>
        <taxon>Astrocoeniina</taxon>
        <taxon>Pocilloporidae</taxon>
        <taxon>Pocillopora</taxon>
    </lineage>
</organism>
<evidence type="ECO:0008006" key="3">
    <source>
        <dbReference type="Google" id="ProtNLM"/>
    </source>
</evidence>
<sequence length="104" mass="11859">FNILILKRFIKEMVTMQQEKDKYSAQIRLGVKACGFLIFLIHCLRNSEIKARLRGRIQAIFPAMDDGTSTKRTTVVPPEVNEDSTAIDAPRKIKVKPLSDSKRI</sequence>
<feature type="non-terminal residue" evidence="1">
    <location>
        <position position="1"/>
    </location>
</feature>
<gene>
    <name evidence="1" type="ORF">pdam_00020430</name>
</gene>
<dbReference type="EMBL" id="RCHS01000005">
    <property type="protein sequence ID" value="RMX61567.1"/>
    <property type="molecule type" value="Genomic_DNA"/>
</dbReference>